<feature type="non-terminal residue" evidence="1">
    <location>
        <position position="128"/>
    </location>
</feature>
<keyword evidence="2" id="KW-1185">Reference proteome</keyword>
<reference evidence="1" key="1">
    <citation type="submission" date="2022-07" db="EMBL/GenBank/DDBJ databases">
        <title>Chromosome-level genome of Muraenolepis orangiensis.</title>
        <authorList>
            <person name="Kim J."/>
        </authorList>
    </citation>
    <scope>NUCLEOTIDE SEQUENCE</scope>
    <source>
        <strain evidence="1">KU_S4_2022</strain>
        <tissue evidence="1">Muscle</tissue>
    </source>
</reference>
<accession>A0A9Q0D767</accession>
<dbReference type="InterPro" id="IPR052090">
    <property type="entry name" value="Cytolytic_pore-forming_toxin"/>
</dbReference>
<dbReference type="EMBL" id="JANIIK010000341">
    <property type="protein sequence ID" value="KAJ3583444.1"/>
    <property type="molecule type" value="Genomic_DNA"/>
</dbReference>
<gene>
    <name evidence="1" type="ORF">NHX12_017337</name>
</gene>
<dbReference type="Proteomes" id="UP001148018">
    <property type="component" value="Unassembled WGS sequence"/>
</dbReference>
<sequence>MAGQSERTLELAALGRPFSLGMLYDCRNDSLIPALTLWDREDLEKDAFETLQPNSSFDIVSEKENRQEIEGNLQVLIKKMTFLNIKGEGALKMEDADFAKVDKFSSVINYAVEVYIDDVWLQHMECQA</sequence>
<dbReference type="AlphaFoldDB" id="A0A9Q0D767"/>
<name>A0A9Q0D767_9TELE</name>
<dbReference type="OrthoDB" id="8954335at2759"/>
<organism evidence="1 2">
    <name type="scientific">Muraenolepis orangiensis</name>
    <name type="common">Patagonian moray cod</name>
    <dbReference type="NCBI Taxonomy" id="630683"/>
    <lineage>
        <taxon>Eukaryota</taxon>
        <taxon>Metazoa</taxon>
        <taxon>Chordata</taxon>
        <taxon>Craniata</taxon>
        <taxon>Vertebrata</taxon>
        <taxon>Euteleostomi</taxon>
        <taxon>Actinopterygii</taxon>
        <taxon>Neopterygii</taxon>
        <taxon>Teleostei</taxon>
        <taxon>Neoteleostei</taxon>
        <taxon>Acanthomorphata</taxon>
        <taxon>Zeiogadaria</taxon>
        <taxon>Gadariae</taxon>
        <taxon>Gadiformes</taxon>
        <taxon>Muraenolepidoidei</taxon>
        <taxon>Muraenolepididae</taxon>
        <taxon>Muraenolepis</taxon>
    </lineage>
</organism>
<protein>
    <submittedName>
        <fullName evidence="1">Uncharacterized protein</fullName>
    </submittedName>
</protein>
<dbReference type="PANTHER" id="PTHR31594:SF11">
    <property type="entry name" value="NEOVERRUCOTOXIN SUBUNIT ALPHA-LIKE ISOFORM X1-RELATED"/>
    <property type="match status" value="1"/>
</dbReference>
<dbReference type="PANTHER" id="PTHR31594">
    <property type="entry name" value="AIG1-TYPE G DOMAIN-CONTAINING PROTEIN"/>
    <property type="match status" value="1"/>
</dbReference>
<evidence type="ECO:0000313" key="1">
    <source>
        <dbReference type="EMBL" id="KAJ3583444.1"/>
    </source>
</evidence>
<evidence type="ECO:0000313" key="2">
    <source>
        <dbReference type="Proteomes" id="UP001148018"/>
    </source>
</evidence>
<proteinExistence type="predicted"/>
<comment type="caution">
    <text evidence="1">The sequence shown here is derived from an EMBL/GenBank/DDBJ whole genome shotgun (WGS) entry which is preliminary data.</text>
</comment>